<dbReference type="PIRSF" id="PIRSF006232">
    <property type="entry name" value="Pirin"/>
    <property type="match status" value="1"/>
</dbReference>
<accession>A0A5P2H1K6</accession>
<dbReference type="SUPFAM" id="SSF51182">
    <property type="entry name" value="RmlC-like cupins"/>
    <property type="match status" value="1"/>
</dbReference>
<dbReference type="EMBL" id="CP044065">
    <property type="protein sequence ID" value="QET01688.1"/>
    <property type="molecule type" value="Genomic_DNA"/>
</dbReference>
<dbReference type="OrthoDB" id="321327at2"/>
<dbReference type="InterPro" id="IPR012093">
    <property type="entry name" value="Pirin"/>
</dbReference>
<dbReference type="AlphaFoldDB" id="A0A5P2H1K6"/>
<evidence type="ECO:0000256" key="2">
    <source>
        <dbReference type="RuleBase" id="RU003457"/>
    </source>
</evidence>
<dbReference type="InterPro" id="IPR003829">
    <property type="entry name" value="Pirin_N_dom"/>
</dbReference>
<dbReference type="RefSeq" id="WP_150371746.1">
    <property type="nucleotide sequence ID" value="NZ_CP044065.1"/>
</dbReference>
<evidence type="ECO:0000313" key="4">
    <source>
        <dbReference type="EMBL" id="QET01688.1"/>
    </source>
</evidence>
<reference evidence="4 5" key="1">
    <citation type="submission" date="2019-09" db="EMBL/GenBank/DDBJ databases">
        <title>FDA dAtabase for Regulatory Grade micrObial Sequences (FDA-ARGOS): Supporting development and validation of Infectious Disease Dx tests.</title>
        <authorList>
            <person name="Sciortino C."/>
            <person name="Tallon L."/>
            <person name="Sadzewicz L."/>
            <person name="Vavikolanu K."/>
            <person name="Mehta A."/>
            <person name="Aluvathingal J."/>
            <person name="Nadendla S."/>
            <person name="Nandy P."/>
            <person name="Geyer C."/>
            <person name="Yan Y."/>
            <person name="Sichtig H."/>
        </authorList>
    </citation>
    <scope>NUCLEOTIDE SEQUENCE [LARGE SCALE GENOMIC DNA]</scope>
    <source>
        <strain evidence="4 5">FDAARGOS_664</strain>
    </source>
</reference>
<gene>
    <name evidence="4" type="ORF">FOB72_06275</name>
</gene>
<evidence type="ECO:0000256" key="1">
    <source>
        <dbReference type="ARBA" id="ARBA00008416"/>
    </source>
</evidence>
<dbReference type="Gene3D" id="2.60.120.10">
    <property type="entry name" value="Jelly Rolls"/>
    <property type="match status" value="1"/>
</dbReference>
<feature type="domain" description="Pirin N-terminal" evidence="3">
    <location>
        <begin position="7"/>
        <end position="112"/>
    </location>
</feature>
<dbReference type="InterPro" id="IPR014710">
    <property type="entry name" value="RmlC-like_jellyroll"/>
</dbReference>
<dbReference type="InterPro" id="IPR011051">
    <property type="entry name" value="RmlC_Cupin_sf"/>
</dbReference>
<protein>
    <submittedName>
        <fullName evidence="4">Pirin family protein</fullName>
    </submittedName>
</protein>
<organism evidence="4 5">
    <name type="scientific">Cupriavidus pauculus</name>
    <dbReference type="NCBI Taxonomy" id="82633"/>
    <lineage>
        <taxon>Bacteria</taxon>
        <taxon>Pseudomonadati</taxon>
        <taxon>Pseudomonadota</taxon>
        <taxon>Betaproteobacteria</taxon>
        <taxon>Burkholderiales</taxon>
        <taxon>Burkholderiaceae</taxon>
        <taxon>Cupriavidus</taxon>
    </lineage>
</organism>
<evidence type="ECO:0000259" key="3">
    <source>
        <dbReference type="Pfam" id="PF02678"/>
    </source>
</evidence>
<dbReference type="Proteomes" id="UP000322822">
    <property type="component" value="Chromosome 1"/>
</dbReference>
<comment type="similarity">
    <text evidence="1 2">Belongs to the pirin family.</text>
</comment>
<dbReference type="Pfam" id="PF02678">
    <property type="entry name" value="Pirin"/>
    <property type="match status" value="1"/>
</dbReference>
<sequence length="244" mass="26691">MLITTHLKPFRHGNHFRANALRGAASLIDPFLGVDHAWMSGPTFPMHHHEGMSAVSYLFLDSETSVDNHDSLGARHLIRPGALHWTTAGSGIDHEGQPVETGKIVHSLQIFVDLAPERRNIDAFTLTLEPEDIPVVQTVDATVRIPVGGFGKTRSPLVPPTDVTLLDITVRPGRSLAIPIAAGERAFFLPISGMVTLEEESYDASDLRVPVYLAQETARHAMLHAPYGAQVMFFTGPSLQPRSR</sequence>
<proteinExistence type="inferred from homology"/>
<name>A0A5P2H1K6_9BURK</name>
<dbReference type="PANTHER" id="PTHR13903">
    <property type="entry name" value="PIRIN-RELATED"/>
    <property type="match status" value="1"/>
</dbReference>
<evidence type="ECO:0000313" key="5">
    <source>
        <dbReference type="Proteomes" id="UP000322822"/>
    </source>
</evidence>
<dbReference type="PANTHER" id="PTHR13903:SF8">
    <property type="entry name" value="PIRIN"/>
    <property type="match status" value="1"/>
</dbReference>